<sequence>MALSKSKPVSRKGITLTVKVSGLLVLAVIIPLLITVVGSELILRPTLVSQATNEMSTDAQNHMSAIDSLVIARLQDLDYISQYSAIQKYLAGDINYRDVALDELQRGHDLDANYGNWTLFAPNGSTIKLTYPTLGSATRGKSVIPADIQQQLRQGTHKTIISDIYFDNQARQPFVDMYTTIISPGSRLLGIGRATFKLNDVWTAVNNETNATKDSFAMVLDENGIRIAYTNPDTTGTTLPAPLFQSVRAISPALHQKITNENLYGNTGMGSVKTLADANLENALHDPAQTSSFSYQPPLQTQTFEAFMYKSHVLPWAFVSLRPLSSITSPATQQDFYLVIIAVVVTFIAAVVGLWLGQTITRPILQSASLLSGSSDMLNTLAAREQVTATEQKWIVESSQTALQSVQYYTEATTIAVRKLDQVGNALREDLQRNNRELALQHLSDIIEAARYLDKVATHQDRSSQSLTTAIRIASQVTEQLISGATSATDAATQLQEVIKQLRQVVGN</sequence>
<evidence type="ECO:0000313" key="2">
    <source>
        <dbReference type="EMBL" id="GCF11477.1"/>
    </source>
</evidence>
<organism evidence="2 3">
    <name type="scientific">Dictyobacter arantiisoli</name>
    <dbReference type="NCBI Taxonomy" id="2014874"/>
    <lineage>
        <taxon>Bacteria</taxon>
        <taxon>Bacillati</taxon>
        <taxon>Chloroflexota</taxon>
        <taxon>Ktedonobacteria</taxon>
        <taxon>Ktedonobacterales</taxon>
        <taxon>Dictyobacteraceae</taxon>
        <taxon>Dictyobacter</taxon>
    </lineage>
</organism>
<evidence type="ECO:0000313" key="3">
    <source>
        <dbReference type="Proteomes" id="UP000322530"/>
    </source>
</evidence>
<keyword evidence="3" id="KW-1185">Reference proteome</keyword>
<feature type="transmembrane region" description="Helical" evidence="1">
    <location>
        <begin position="336"/>
        <end position="356"/>
    </location>
</feature>
<reference evidence="2 3" key="1">
    <citation type="submission" date="2019-01" db="EMBL/GenBank/DDBJ databases">
        <title>Draft genome sequence of Dictyobacter sp. Uno17.</title>
        <authorList>
            <person name="Wang C.M."/>
            <person name="Zheng Y."/>
            <person name="Sakai Y."/>
            <person name="Abe K."/>
            <person name="Yokota A."/>
            <person name="Yabe S."/>
        </authorList>
    </citation>
    <scope>NUCLEOTIDE SEQUENCE [LARGE SCALE GENOMIC DNA]</scope>
    <source>
        <strain evidence="2 3">Uno17</strain>
    </source>
</reference>
<keyword evidence="1" id="KW-0812">Transmembrane</keyword>
<dbReference type="RefSeq" id="WP_149404306.1">
    <property type="nucleotide sequence ID" value="NZ_BIXY01000115.1"/>
</dbReference>
<dbReference type="Proteomes" id="UP000322530">
    <property type="component" value="Unassembled WGS sequence"/>
</dbReference>
<name>A0A5A5TJ82_9CHLR</name>
<proteinExistence type="predicted"/>
<dbReference type="AlphaFoldDB" id="A0A5A5TJ82"/>
<evidence type="ECO:0008006" key="4">
    <source>
        <dbReference type="Google" id="ProtNLM"/>
    </source>
</evidence>
<gene>
    <name evidence="2" type="ORF">KDI_50410</name>
</gene>
<dbReference type="EMBL" id="BIXY01000115">
    <property type="protein sequence ID" value="GCF11477.1"/>
    <property type="molecule type" value="Genomic_DNA"/>
</dbReference>
<accession>A0A5A5TJ82</accession>
<protein>
    <recommendedName>
        <fullName evidence="4">Cache domain-containing protein</fullName>
    </recommendedName>
</protein>
<evidence type="ECO:0000256" key="1">
    <source>
        <dbReference type="SAM" id="Phobius"/>
    </source>
</evidence>
<feature type="transmembrane region" description="Helical" evidence="1">
    <location>
        <begin position="20"/>
        <end position="43"/>
    </location>
</feature>
<comment type="caution">
    <text evidence="2">The sequence shown here is derived from an EMBL/GenBank/DDBJ whole genome shotgun (WGS) entry which is preliminary data.</text>
</comment>
<keyword evidence="1" id="KW-1133">Transmembrane helix</keyword>
<dbReference type="OrthoDB" id="141860at2"/>
<keyword evidence="1" id="KW-0472">Membrane</keyword>